<evidence type="ECO:0000256" key="8">
    <source>
        <dbReference type="SAM" id="SignalP"/>
    </source>
</evidence>
<reference evidence="9" key="2">
    <citation type="submission" date="2020-05" db="UniProtKB">
        <authorList>
            <consortium name="EnsemblMetazoa"/>
        </authorList>
    </citation>
    <scope>IDENTIFICATION</scope>
    <source>
        <strain evidence="9">Epiroticus2</strain>
    </source>
</reference>
<dbReference type="PANTHER" id="PTHR21066">
    <property type="entry name" value="ODORANT-BINDING PROTEIN 59A-RELATED"/>
    <property type="match status" value="1"/>
</dbReference>
<keyword evidence="4" id="KW-0964">Secreted</keyword>
<evidence type="ECO:0000256" key="6">
    <source>
        <dbReference type="ARBA" id="ARBA00022725"/>
    </source>
</evidence>
<evidence type="ECO:0000313" key="9">
    <source>
        <dbReference type="EnsemblMetazoa" id="AEPI000560-PA"/>
    </source>
</evidence>
<dbReference type="GO" id="GO:0005576">
    <property type="term" value="C:extracellular region"/>
    <property type="evidence" value="ECO:0007669"/>
    <property type="project" value="UniProtKB-SubCell"/>
</dbReference>
<accession>A0A182P0X8</accession>
<proteinExistence type="inferred from homology"/>
<dbReference type="AlphaFoldDB" id="A0A182P0X8"/>
<evidence type="ECO:0000256" key="1">
    <source>
        <dbReference type="ARBA" id="ARBA00004613"/>
    </source>
</evidence>
<evidence type="ECO:0000256" key="2">
    <source>
        <dbReference type="ARBA" id="ARBA00008098"/>
    </source>
</evidence>
<dbReference type="InterPro" id="IPR036728">
    <property type="entry name" value="PBP_GOBP_sf"/>
</dbReference>
<dbReference type="Proteomes" id="UP000075885">
    <property type="component" value="Unassembled WGS sequence"/>
</dbReference>
<dbReference type="PANTHER" id="PTHR21066:SF3">
    <property type="entry name" value="IP02236P"/>
    <property type="match status" value="1"/>
</dbReference>
<keyword evidence="5" id="KW-0716">Sensory transduction</keyword>
<dbReference type="EnsemblMetazoa" id="AEPI000560-RA">
    <property type="protein sequence ID" value="AEPI000560-PA"/>
    <property type="gene ID" value="AEPI000560"/>
</dbReference>
<dbReference type="GO" id="GO:0007608">
    <property type="term" value="P:sensory perception of smell"/>
    <property type="evidence" value="ECO:0007669"/>
    <property type="project" value="UniProtKB-KW"/>
</dbReference>
<dbReference type="InterPro" id="IPR052295">
    <property type="entry name" value="Odorant-binding_protein"/>
</dbReference>
<dbReference type="SUPFAM" id="SSF47565">
    <property type="entry name" value="Insect pheromone/odorant-binding proteins"/>
    <property type="match status" value="1"/>
</dbReference>
<organism evidence="9 10">
    <name type="scientific">Anopheles epiroticus</name>
    <dbReference type="NCBI Taxonomy" id="199890"/>
    <lineage>
        <taxon>Eukaryota</taxon>
        <taxon>Metazoa</taxon>
        <taxon>Ecdysozoa</taxon>
        <taxon>Arthropoda</taxon>
        <taxon>Hexapoda</taxon>
        <taxon>Insecta</taxon>
        <taxon>Pterygota</taxon>
        <taxon>Neoptera</taxon>
        <taxon>Endopterygota</taxon>
        <taxon>Diptera</taxon>
        <taxon>Nematocera</taxon>
        <taxon>Culicoidea</taxon>
        <taxon>Culicidae</taxon>
        <taxon>Anophelinae</taxon>
        <taxon>Anopheles</taxon>
    </lineage>
</organism>
<comment type="subcellular location">
    <subcellularLocation>
        <location evidence="1">Secreted</location>
    </subcellularLocation>
</comment>
<evidence type="ECO:0000313" key="10">
    <source>
        <dbReference type="Proteomes" id="UP000075885"/>
    </source>
</evidence>
<reference evidence="10" key="1">
    <citation type="submission" date="2013-03" db="EMBL/GenBank/DDBJ databases">
        <title>The Genome Sequence of Anopheles epiroticus epiroticus2.</title>
        <authorList>
            <consortium name="The Broad Institute Genomics Platform"/>
            <person name="Neafsey D.E."/>
            <person name="Howell P."/>
            <person name="Walker B."/>
            <person name="Young S.K."/>
            <person name="Zeng Q."/>
            <person name="Gargeya S."/>
            <person name="Fitzgerald M."/>
            <person name="Haas B."/>
            <person name="Abouelleil A."/>
            <person name="Allen A.W."/>
            <person name="Alvarado L."/>
            <person name="Arachchi H.M."/>
            <person name="Berlin A.M."/>
            <person name="Chapman S.B."/>
            <person name="Gainer-Dewar J."/>
            <person name="Goldberg J."/>
            <person name="Griggs A."/>
            <person name="Gujja S."/>
            <person name="Hansen M."/>
            <person name="Howarth C."/>
            <person name="Imamovic A."/>
            <person name="Ireland A."/>
            <person name="Larimer J."/>
            <person name="McCowan C."/>
            <person name="Murphy C."/>
            <person name="Pearson M."/>
            <person name="Poon T.W."/>
            <person name="Priest M."/>
            <person name="Roberts A."/>
            <person name="Saif S."/>
            <person name="Shea T."/>
            <person name="Sisk P."/>
            <person name="Sykes S."/>
            <person name="Wortman J."/>
            <person name="Nusbaum C."/>
            <person name="Birren B."/>
        </authorList>
    </citation>
    <scope>NUCLEOTIDE SEQUENCE [LARGE SCALE GENOMIC DNA]</scope>
    <source>
        <strain evidence="10">Epiroticus2</strain>
    </source>
</reference>
<keyword evidence="8" id="KW-0732">Signal</keyword>
<dbReference type="STRING" id="199890.A0A182P0X8"/>
<keyword evidence="7" id="KW-1015">Disulfide bond</keyword>
<dbReference type="Gene3D" id="1.10.238.270">
    <property type="match status" value="2"/>
</dbReference>
<protein>
    <submittedName>
        <fullName evidence="9">Uncharacterized protein</fullName>
    </submittedName>
</protein>
<dbReference type="VEuPathDB" id="VectorBase:AEPI000560"/>
<feature type="chain" id="PRO_5008130622" evidence="8">
    <location>
        <begin position="28"/>
        <end position="241"/>
    </location>
</feature>
<name>A0A182P0X8_9DIPT</name>
<keyword evidence="6" id="KW-0552">Olfaction</keyword>
<sequence>MCPTSLERAVLSLAIIVFVQVIAIVDFHVDDDPCIHKCYYEAIGIFSADGNVQSANYFQYRDQLEPPVRDSFSYSLVYCAHVISELAKKRMAAWSEMRCNPVPFLFNLCLQEVGMANCPPALWINYGSTTARRELQSTTVGGGTLVNGALDQAKILQVIVTATQNDPAVMQLFQSSTQQCFQTVATALHGQSTANGCSNLGVDFVGCVNIKNFLHCPQHIWSNNVECNTLKQYILQCPQPF</sequence>
<comment type="similarity">
    <text evidence="2">Belongs to the PBP/GOBP family.</text>
</comment>
<keyword evidence="3" id="KW-0813">Transport</keyword>
<dbReference type="GO" id="GO:0005549">
    <property type="term" value="F:odorant binding"/>
    <property type="evidence" value="ECO:0007669"/>
    <property type="project" value="InterPro"/>
</dbReference>
<evidence type="ECO:0000256" key="5">
    <source>
        <dbReference type="ARBA" id="ARBA00022606"/>
    </source>
</evidence>
<evidence type="ECO:0000256" key="3">
    <source>
        <dbReference type="ARBA" id="ARBA00022448"/>
    </source>
</evidence>
<evidence type="ECO:0000256" key="4">
    <source>
        <dbReference type="ARBA" id="ARBA00022525"/>
    </source>
</evidence>
<evidence type="ECO:0000256" key="7">
    <source>
        <dbReference type="ARBA" id="ARBA00023157"/>
    </source>
</evidence>
<feature type="signal peptide" evidence="8">
    <location>
        <begin position="1"/>
        <end position="27"/>
    </location>
</feature>
<keyword evidence="10" id="KW-1185">Reference proteome</keyword>